<dbReference type="Proteomes" id="UP000299211">
    <property type="component" value="Unassembled WGS sequence"/>
</dbReference>
<dbReference type="Proteomes" id="UP000302139">
    <property type="component" value="Unassembled WGS sequence"/>
</dbReference>
<dbReference type="AlphaFoldDB" id="A0A4D4LZ45"/>
<reference evidence="1 4" key="2">
    <citation type="submission" date="2019-04" db="EMBL/GenBank/DDBJ databases">
        <title>Draft genome sequences of Streptomyces avermitilis NBRC 14893.</title>
        <authorList>
            <person name="Komaki H."/>
            <person name="Tamura T."/>
            <person name="Hosoyama A."/>
        </authorList>
    </citation>
    <scope>NUCLEOTIDE SEQUENCE [LARGE SCALE GENOMIC DNA]</scope>
    <source>
        <strain evidence="1 4">NBRC 14893</strain>
    </source>
</reference>
<dbReference type="STRING" id="33903.AQJ43_33555"/>
<comment type="caution">
    <text evidence="1">The sequence shown here is derived from an EMBL/GenBank/DDBJ whole genome shotgun (WGS) entry which is preliminary data.</text>
</comment>
<evidence type="ECO:0000313" key="3">
    <source>
        <dbReference type="Proteomes" id="UP000299211"/>
    </source>
</evidence>
<evidence type="ECO:0000313" key="4">
    <source>
        <dbReference type="Proteomes" id="UP000302139"/>
    </source>
</evidence>
<protein>
    <submittedName>
        <fullName evidence="1">Uncharacterized protein</fullName>
    </submittedName>
</protein>
<dbReference type="EMBL" id="BJHY01000001">
    <property type="protein sequence ID" value="GDY75744.1"/>
    <property type="molecule type" value="Genomic_DNA"/>
</dbReference>
<gene>
    <name evidence="1" type="ORF">SAV14893_034910</name>
    <name evidence="2" type="ORF">SAV31267_052290</name>
</gene>
<proteinExistence type="predicted"/>
<organism evidence="1 4">
    <name type="scientific">Streptomyces avermitilis</name>
    <dbReference type="NCBI Taxonomy" id="33903"/>
    <lineage>
        <taxon>Bacteria</taxon>
        <taxon>Bacillati</taxon>
        <taxon>Actinomycetota</taxon>
        <taxon>Actinomycetes</taxon>
        <taxon>Kitasatosporales</taxon>
        <taxon>Streptomycetaceae</taxon>
        <taxon>Streptomyces</taxon>
    </lineage>
</organism>
<evidence type="ECO:0000313" key="2">
    <source>
        <dbReference type="EMBL" id="GDY75744.1"/>
    </source>
</evidence>
<evidence type="ECO:0000313" key="1">
    <source>
        <dbReference type="EMBL" id="GDY64098.1"/>
    </source>
</evidence>
<accession>A0A4D4LZ45</accession>
<sequence>MCEGWTPGKFPEGRTASQRLREWIDAGEGGLDAVDLLTEVSAELSRAVLERLRAVDWHGDWDVANSHTRSRALLMREYMRRAALWARAYGAEAEWPFFDVTEFLDPTFQLDPEVASELEEYLAHNVGTPSTARTCRGAVRWAALRAVRGDDFPALPDPYEPLLLMYGRGGGYSIEEFIDLYGVMIPYGNFDSSLNAEPFLSLAPSTLDALDAWAEGRITYYAKISEGYPRSSPRGILRRRLVGREAETHDEAFTRNLRWEPTEYLRLYELGHNDVDHVQISEREAAAFIEAVTKKLTGVR</sequence>
<name>A0A4D4LZ45_STRAX</name>
<dbReference type="EMBL" id="BJHX01000001">
    <property type="protein sequence ID" value="GDY64098.1"/>
    <property type="molecule type" value="Genomic_DNA"/>
</dbReference>
<reference evidence="2 3" key="1">
    <citation type="submission" date="2019-04" db="EMBL/GenBank/DDBJ databases">
        <title>Draft genome sequences of Streptomyces avermitilis ATCC 31267.</title>
        <authorList>
            <person name="Komaki H."/>
            <person name="Tamura T."/>
            <person name="Hosoyama A."/>
        </authorList>
    </citation>
    <scope>NUCLEOTIDE SEQUENCE [LARGE SCALE GENOMIC DNA]</scope>
    <source>
        <strain evidence="2 3">ATCC 31267</strain>
    </source>
</reference>